<feature type="region of interest" description="Disordered" evidence="2">
    <location>
        <begin position="475"/>
        <end position="497"/>
    </location>
</feature>
<feature type="compositionally biased region" description="Polar residues" evidence="2">
    <location>
        <begin position="999"/>
        <end position="1029"/>
    </location>
</feature>
<feature type="compositionally biased region" description="Basic and acidic residues" evidence="2">
    <location>
        <begin position="746"/>
        <end position="755"/>
    </location>
</feature>
<dbReference type="InterPro" id="IPR029199">
    <property type="entry name" value="THRAP3_BCLAF1"/>
</dbReference>
<feature type="compositionally biased region" description="Low complexity" evidence="2">
    <location>
        <begin position="193"/>
        <end position="203"/>
    </location>
</feature>
<feature type="region of interest" description="Disordered" evidence="2">
    <location>
        <begin position="510"/>
        <end position="592"/>
    </location>
</feature>
<sequence length="1029" mass="114671">MGLHGALRWAPGLTGQSRPADGGYQPHTGAVGGAGSSWASEEAGRVGMAAMFLWKVNEGRAGQARKQTSRHPQVSVQRNQEAGCGSRLFGLRAAPTLSSTQPANRSRSTGVKTAAERTTFRLKEQEHVQGSGFSISTPLQDQRRYSSRSRSRSRSHSPSYRSYPSRDYQSNRGGFRGYNRGYRRPFHYRGRNRGYYNRGHYQNRGGGYGYKPNWQGGGGGWQDRRQDQHSPRRGRSRSRTPKKRSGSRSRSRFSDRSSSAKSRRSKHSSASSRSRSRSSTPQRRRSSKGRPAKDPKDKQPEGQPDKPGTAADGSVIEKTSGGKWLDYEGSPKAGSPEASREESPPPRPDSKGSASGSSGALWKSVGSTTPPAKSPTRAGQTASFSGFGFFTKDEAKAGDKTVISAAFKKFLAENKSKKQATDKENGREKQPSADRELEKAAKAGDLFCMPSASYGELKDDKVLPFFDDGEEEFLKSHGLKERATEEDAQLKHGLTSRDIFGKWDEEVSYPAPYKEKSRRDAEEEEPEEPPEEELYRGRKHSKKEEKAKKKEKKDKSRRSASPPSTSKEKDRPLFPGAFPPRSPSPARRLSASREDFELKISSLDDIPGSSLAKERAAPGELLASRKDPAFRSIFQHIQTAQLRRSPSELFAQHIVSIVHYIKAQHFHSSDMTLSERFAMYQRKAAEAEMMKPRKSPEIHRRIDVSPSAFKRHSQLFEDVEEASYKDASKKFKGDVMDLRLDIERRKRFAGRERGRSPGGSRGPSRGPSRERSSEKPGKHHKKSKKGKKKRDRSPSSSSSSSSPSPYPPSFRGKEYMAGEGPEPPEEAYGHTRYPPRDYPPRDYPQDRAPRDFEGQAADRGRGRGFFPRVRGRGWNRGNYPGNSNGNPANMNPPVRPPEEEWDPEYTPKSRKYYLHDDRDGEKSWVEGRGRGRGSFPARRGRYMFRRGGSSPKWTHDMFQGGEEGELGDDAMEAEHKEPHAPRGGRRQEPGGGGGANNGSSDLKQRTTNRLNGAVNASGSIQSELVQSSE</sequence>
<protein>
    <submittedName>
        <fullName evidence="3">(Atlantic silverside) hypothetical protein</fullName>
    </submittedName>
</protein>
<dbReference type="OrthoDB" id="9948513at2759"/>
<feature type="compositionally biased region" description="Acidic residues" evidence="2">
    <location>
        <begin position="962"/>
        <end position="971"/>
    </location>
</feature>
<accession>A0A8S4AYG8</accession>
<dbReference type="AlphaFoldDB" id="A0A8S4AYG8"/>
<feature type="compositionally biased region" description="Basic and acidic residues" evidence="2">
    <location>
        <begin position="338"/>
        <end position="350"/>
    </location>
</feature>
<dbReference type="PANTHER" id="PTHR15268">
    <property type="entry name" value="THRAP3/BCLAF1"/>
    <property type="match status" value="1"/>
</dbReference>
<feature type="compositionally biased region" description="Basic residues" evidence="2">
    <location>
        <begin position="145"/>
        <end position="155"/>
    </location>
</feature>
<name>A0A8S4AYG8_9TELE</name>
<feature type="region of interest" description="Disordered" evidence="2">
    <location>
        <begin position="414"/>
        <end position="442"/>
    </location>
</feature>
<feature type="compositionally biased region" description="Basic and acidic residues" evidence="2">
    <location>
        <begin position="475"/>
        <end position="490"/>
    </location>
</feature>
<evidence type="ECO:0000256" key="1">
    <source>
        <dbReference type="ARBA" id="ARBA00006481"/>
    </source>
</evidence>
<dbReference type="Proteomes" id="UP000677803">
    <property type="component" value="Unassembled WGS sequence"/>
</dbReference>
<dbReference type="GO" id="GO:0003677">
    <property type="term" value="F:DNA binding"/>
    <property type="evidence" value="ECO:0007669"/>
    <property type="project" value="TreeGrafter"/>
</dbReference>
<dbReference type="PANTHER" id="PTHR15268:SF16">
    <property type="entry name" value="THYROID HORMONE RECEPTOR-ASSOCIATED PROTEIN 3"/>
    <property type="match status" value="1"/>
</dbReference>
<feature type="region of interest" description="Disordered" evidence="2">
    <location>
        <begin position="746"/>
        <end position="1029"/>
    </location>
</feature>
<feature type="compositionally biased region" description="Low complexity" evidence="2">
    <location>
        <begin position="794"/>
        <end position="803"/>
    </location>
</feature>
<dbReference type="GO" id="GO:0016592">
    <property type="term" value="C:mediator complex"/>
    <property type="evidence" value="ECO:0007669"/>
    <property type="project" value="TreeGrafter"/>
</dbReference>
<comment type="caution">
    <text evidence="3">The sequence shown here is derived from an EMBL/GenBank/DDBJ whole genome shotgun (WGS) entry which is preliminary data.</text>
</comment>
<feature type="compositionally biased region" description="Basic residues" evidence="2">
    <location>
        <begin position="181"/>
        <end position="192"/>
    </location>
</feature>
<feature type="compositionally biased region" description="Basic and acidic residues" evidence="2">
    <location>
        <begin position="291"/>
        <end position="304"/>
    </location>
</feature>
<comment type="similarity">
    <text evidence="1">Belongs to the BCLAF1/THRAP3 family.</text>
</comment>
<feature type="compositionally biased region" description="Basic and acidic residues" evidence="2">
    <location>
        <begin position="834"/>
        <end position="861"/>
    </location>
</feature>
<organism evidence="3 4">
    <name type="scientific">Menidia menidia</name>
    <name type="common">Atlantic silverside</name>
    <dbReference type="NCBI Taxonomy" id="238744"/>
    <lineage>
        <taxon>Eukaryota</taxon>
        <taxon>Metazoa</taxon>
        <taxon>Chordata</taxon>
        <taxon>Craniata</taxon>
        <taxon>Vertebrata</taxon>
        <taxon>Euteleostomi</taxon>
        <taxon>Actinopterygii</taxon>
        <taxon>Neopterygii</taxon>
        <taxon>Teleostei</taxon>
        <taxon>Neoteleostei</taxon>
        <taxon>Acanthomorphata</taxon>
        <taxon>Ovalentaria</taxon>
        <taxon>Atherinomorphae</taxon>
        <taxon>Atheriniformes</taxon>
        <taxon>Atherinopsidae</taxon>
        <taxon>Menidiinae</taxon>
        <taxon>Menidia</taxon>
    </lineage>
</organism>
<dbReference type="GO" id="GO:0045944">
    <property type="term" value="P:positive regulation of transcription by RNA polymerase II"/>
    <property type="evidence" value="ECO:0007669"/>
    <property type="project" value="TreeGrafter"/>
</dbReference>
<feature type="compositionally biased region" description="Low complexity" evidence="2">
    <location>
        <begin position="156"/>
        <end position="180"/>
    </location>
</feature>
<feature type="compositionally biased region" description="Acidic residues" evidence="2">
    <location>
        <begin position="522"/>
        <end position="532"/>
    </location>
</feature>
<feature type="region of interest" description="Disordered" evidence="2">
    <location>
        <begin position="1"/>
        <end position="37"/>
    </location>
</feature>
<feature type="compositionally biased region" description="Basic and acidic residues" evidence="2">
    <location>
        <begin position="114"/>
        <end position="127"/>
    </location>
</feature>
<feature type="compositionally biased region" description="Polar residues" evidence="2">
    <location>
        <begin position="70"/>
        <end position="80"/>
    </location>
</feature>
<feature type="compositionally biased region" description="Low complexity" evidence="2">
    <location>
        <begin position="351"/>
        <end position="360"/>
    </location>
</feature>
<reference evidence="3" key="1">
    <citation type="submission" date="2021-05" db="EMBL/GenBank/DDBJ databases">
        <authorList>
            <person name="Tigano A."/>
        </authorList>
    </citation>
    <scope>NUCLEOTIDE SEQUENCE</scope>
</reference>
<feature type="compositionally biased region" description="Basic and acidic residues" evidence="2">
    <location>
        <begin position="767"/>
        <end position="776"/>
    </location>
</feature>
<feature type="compositionally biased region" description="Polar residues" evidence="2">
    <location>
        <begin position="365"/>
        <end position="384"/>
    </location>
</feature>
<feature type="compositionally biased region" description="Polar residues" evidence="2">
    <location>
        <begin position="880"/>
        <end position="889"/>
    </location>
</feature>
<feature type="compositionally biased region" description="Basic residues" evidence="2">
    <location>
        <begin position="231"/>
        <end position="251"/>
    </location>
</feature>
<feature type="compositionally biased region" description="Polar residues" evidence="2">
    <location>
        <begin position="96"/>
        <end position="111"/>
    </location>
</feature>
<dbReference type="EMBL" id="CAJRST010005557">
    <property type="protein sequence ID" value="CAG5889996.1"/>
    <property type="molecule type" value="Genomic_DNA"/>
</dbReference>
<evidence type="ECO:0000313" key="3">
    <source>
        <dbReference type="EMBL" id="CAG5889996.1"/>
    </source>
</evidence>
<feature type="compositionally biased region" description="Gly residues" evidence="2">
    <location>
        <begin position="204"/>
        <end position="221"/>
    </location>
</feature>
<proteinExistence type="inferred from homology"/>
<dbReference type="GO" id="GO:0003712">
    <property type="term" value="F:transcription coregulator activity"/>
    <property type="evidence" value="ECO:0007669"/>
    <property type="project" value="TreeGrafter"/>
</dbReference>
<feature type="compositionally biased region" description="Basic residues" evidence="2">
    <location>
        <begin position="777"/>
        <end position="791"/>
    </location>
</feature>
<feature type="region of interest" description="Disordered" evidence="2">
    <location>
        <begin position="94"/>
        <end position="384"/>
    </location>
</feature>
<feature type="compositionally biased region" description="Low complexity" evidence="2">
    <location>
        <begin position="268"/>
        <end position="281"/>
    </location>
</feature>
<evidence type="ECO:0000313" key="4">
    <source>
        <dbReference type="Proteomes" id="UP000677803"/>
    </source>
</evidence>
<keyword evidence="4" id="KW-1185">Reference proteome</keyword>
<feature type="compositionally biased region" description="Polar residues" evidence="2">
    <location>
        <begin position="131"/>
        <end position="140"/>
    </location>
</feature>
<feature type="region of interest" description="Disordered" evidence="2">
    <location>
        <begin position="62"/>
        <end position="81"/>
    </location>
</feature>
<dbReference type="Pfam" id="PF15440">
    <property type="entry name" value="THRAP3_BCLAF1"/>
    <property type="match status" value="1"/>
</dbReference>
<evidence type="ECO:0000256" key="2">
    <source>
        <dbReference type="SAM" id="MobiDB-lite"/>
    </source>
</evidence>
<feature type="compositionally biased region" description="Basic residues" evidence="2">
    <location>
        <begin position="549"/>
        <end position="558"/>
    </location>
</feature>
<feature type="compositionally biased region" description="Basic and acidic residues" evidence="2">
    <location>
        <begin position="972"/>
        <end position="988"/>
    </location>
</feature>
<gene>
    <name evidence="3" type="ORF">MMEN_LOCUS6235</name>
</gene>
<feature type="compositionally biased region" description="Basic and acidic residues" evidence="2">
    <location>
        <begin position="913"/>
        <end position="929"/>
    </location>
</feature>